<dbReference type="GO" id="GO:0006310">
    <property type="term" value="P:DNA recombination"/>
    <property type="evidence" value="ECO:0007669"/>
    <property type="project" value="UniProtKB-KW"/>
</dbReference>
<keyword evidence="3" id="KW-1185">Reference proteome</keyword>
<evidence type="ECO:0000256" key="1">
    <source>
        <dbReference type="ARBA" id="ARBA00023172"/>
    </source>
</evidence>
<dbReference type="GO" id="GO:0003677">
    <property type="term" value="F:DNA binding"/>
    <property type="evidence" value="ECO:0007669"/>
    <property type="project" value="InterPro"/>
</dbReference>
<dbReference type="InterPro" id="IPR013762">
    <property type="entry name" value="Integrase-like_cat_sf"/>
</dbReference>
<name>A0A9X8R1Z3_9CORY</name>
<keyword evidence="1" id="KW-0233">DNA recombination</keyword>
<sequence>MSAVTCKHVSFLMRRKRLSMLRAVAVATAWTLTTLRCRPRLVFNSTTTEQDQATTTCLVGQGKLNMNTVKRTDPFEVIAAYTPKVVTEERWSELSGFVRTAVGNTVEDTWTADRTRNALRLVTKLCNFVLHTGRDLSVEAVFTDDMVSAFSHNELASDTTHVRGSSRAVLRKVGLANNPDFDAPRLRPEYGSDSGSAPYTEDEVTTLRVWANGERTEERRRQAHLLLALTLGAGLRSCEVAGLTARDVSQDSLGLTLLASGYRGAAERVVPVEHEWSGAIAEAVELAAGEDSWLFRPRRTTAGHGTVATFTKRSFHPTEAVDVARARTTWVVNQIHKGVPETAVLQAAGLHDLQHYRRFISAPRHSEDQVRALLHGTRASETQSGLTLIQGAL</sequence>
<protein>
    <recommendedName>
        <fullName evidence="4">Phage integrase family protein</fullName>
    </recommendedName>
</protein>
<gene>
    <name evidence="2" type="ORF">SAMN05421802_105123</name>
</gene>
<organism evidence="2 3">
    <name type="scientific">Corynebacterium afermentans</name>
    <dbReference type="NCBI Taxonomy" id="38286"/>
    <lineage>
        <taxon>Bacteria</taxon>
        <taxon>Bacillati</taxon>
        <taxon>Actinomycetota</taxon>
        <taxon>Actinomycetes</taxon>
        <taxon>Mycobacteriales</taxon>
        <taxon>Corynebacteriaceae</taxon>
        <taxon>Corynebacterium</taxon>
    </lineage>
</organism>
<comment type="caution">
    <text evidence="2">The sequence shown here is derived from an EMBL/GenBank/DDBJ whole genome shotgun (WGS) entry which is preliminary data.</text>
</comment>
<proteinExistence type="predicted"/>
<dbReference type="Proteomes" id="UP000185547">
    <property type="component" value="Unassembled WGS sequence"/>
</dbReference>
<dbReference type="GO" id="GO:0015074">
    <property type="term" value="P:DNA integration"/>
    <property type="evidence" value="ECO:0007669"/>
    <property type="project" value="InterPro"/>
</dbReference>
<dbReference type="SUPFAM" id="SSF56349">
    <property type="entry name" value="DNA breaking-rejoining enzymes"/>
    <property type="match status" value="1"/>
</dbReference>
<dbReference type="AlphaFoldDB" id="A0A9X8R1Z3"/>
<dbReference type="EMBL" id="FTMH01000005">
    <property type="protein sequence ID" value="SIQ07285.1"/>
    <property type="molecule type" value="Genomic_DNA"/>
</dbReference>
<dbReference type="InterPro" id="IPR011010">
    <property type="entry name" value="DNA_brk_join_enz"/>
</dbReference>
<accession>A0A9X8R1Z3</accession>
<reference evidence="2 3" key="1">
    <citation type="submission" date="2017-01" db="EMBL/GenBank/DDBJ databases">
        <authorList>
            <person name="Varghese N."/>
            <person name="Submissions S."/>
        </authorList>
    </citation>
    <scope>NUCLEOTIDE SEQUENCE [LARGE SCALE GENOMIC DNA]</scope>
    <source>
        <strain evidence="2 3">DSM 44280</strain>
    </source>
</reference>
<evidence type="ECO:0008006" key="4">
    <source>
        <dbReference type="Google" id="ProtNLM"/>
    </source>
</evidence>
<dbReference type="Gene3D" id="1.10.443.10">
    <property type="entry name" value="Intergrase catalytic core"/>
    <property type="match status" value="1"/>
</dbReference>
<evidence type="ECO:0000313" key="2">
    <source>
        <dbReference type="EMBL" id="SIQ07285.1"/>
    </source>
</evidence>
<evidence type="ECO:0000313" key="3">
    <source>
        <dbReference type="Proteomes" id="UP000185547"/>
    </source>
</evidence>